<dbReference type="CDD" id="cd09917">
    <property type="entry name" value="F-box_SF"/>
    <property type="match status" value="1"/>
</dbReference>
<gene>
    <name evidence="1" type="ORF">B0H64DRAFT_363203</name>
</gene>
<reference evidence="1" key="2">
    <citation type="submission" date="2023-06" db="EMBL/GenBank/DDBJ databases">
        <authorList>
            <consortium name="Lawrence Berkeley National Laboratory"/>
            <person name="Haridas S."/>
            <person name="Hensen N."/>
            <person name="Bonometti L."/>
            <person name="Westerberg I."/>
            <person name="Brannstrom I.O."/>
            <person name="Guillou S."/>
            <person name="Cros-Aarteil S."/>
            <person name="Calhoun S."/>
            <person name="Kuo A."/>
            <person name="Mondo S."/>
            <person name="Pangilinan J."/>
            <person name="Riley R."/>
            <person name="Labutti K."/>
            <person name="Andreopoulos B."/>
            <person name="Lipzen A."/>
            <person name="Chen C."/>
            <person name="Yanf M."/>
            <person name="Daum C."/>
            <person name="Ng V."/>
            <person name="Clum A."/>
            <person name="Steindorff A."/>
            <person name="Ohm R."/>
            <person name="Martin F."/>
            <person name="Silar P."/>
            <person name="Natvig D."/>
            <person name="Lalanne C."/>
            <person name="Gautier V."/>
            <person name="Ament-Velasquez S.L."/>
            <person name="Kruys A."/>
            <person name="Hutchinson M.I."/>
            <person name="Powell A.J."/>
            <person name="Barry K."/>
            <person name="Miller A.N."/>
            <person name="Grigoriev I.V."/>
            <person name="Debuchy R."/>
            <person name="Gladieux P."/>
            <person name="Thoren M.H."/>
            <person name="Johannesson H."/>
        </authorList>
    </citation>
    <scope>NUCLEOTIDE SEQUENCE</scope>
    <source>
        <strain evidence="1">CBS 168.71</strain>
    </source>
</reference>
<reference evidence="1" key="1">
    <citation type="journal article" date="2023" name="Mol. Phylogenet. Evol.">
        <title>Genome-scale phylogeny and comparative genomics of the fungal order Sordariales.</title>
        <authorList>
            <person name="Hensen N."/>
            <person name="Bonometti L."/>
            <person name="Westerberg I."/>
            <person name="Brannstrom I.O."/>
            <person name="Guillou S."/>
            <person name="Cros-Aarteil S."/>
            <person name="Calhoun S."/>
            <person name="Haridas S."/>
            <person name="Kuo A."/>
            <person name="Mondo S."/>
            <person name="Pangilinan J."/>
            <person name="Riley R."/>
            <person name="LaButti K."/>
            <person name="Andreopoulos B."/>
            <person name="Lipzen A."/>
            <person name="Chen C."/>
            <person name="Yan M."/>
            <person name="Daum C."/>
            <person name="Ng V."/>
            <person name="Clum A."/>
            <person name="Steindorff A."/>
            <person name="Ohm R.A."/>
            <person name="Martin F."/>
            <person name="Silar P."/>
            <person name="Natvig D.O."/>
            <person name="Lalanne C."/>
            <person name="Gautier V."/>
            <person name="Ament-Velasquez S.L."/>
            <person name="Kruys A."/>
            <person name="Hutchinson M.I."/>
            <person name="Powell A.J."/>
            <person name="Barry K."/>
            <person name="Miller A.N."/>
            <person name="Grigoriev I.V."/>
            <person name="Debuchy R."/>
            <person name="Gladieux P."/>
            <person name="Hiltunen Thoren M."/>
            <person name="Johannesson H."/>
        </authorList>
    </citation>
    <scope>NUCLEOTIDE SEQUENCE</scope>
    <source>
        <strain evidence="1">CBS 168.71</strain>
    </source>
</reference>
<evidence type="ECO:0000313" key="1">
    <source>
        <dbReference type="EMBL" id="KAK3292942.1"/>
    </source>
</evidence>
<dbReference type="EMBL" id="JAUEPN010000006">
    <property type="protein sequence ID" value="KAK3292942.1"/>
    <property type="molecule type" value="Genomic_DNA"/>
</dbReference>
<name>A0AAE0HAF1_9PEZI</name>
<dbReference type="GeneID" id="87838740"/>
<accession>A0AAE0HAF1</accession>
<protein>
    <recommendedName>
        <fullName evidence="3">F-box domain-containing protein</fullName>
    </recommendedName>
</protein>
<organism evidence="1 2">
    <name type="scientific">Chaetomium fimeti</name>
    <dbReference type="NCBI Taxonomy" id="1854472"/>
    <lineage>
        <taxon>Eukaryota</taxon>
        <taxon>Fungi</taxon>
        <taxon>Dikarya</taxon>
        <taxon>Ascomycota</taxon>
        <taxon>Pezizomycotina</taxon>
        <taxon>Sordariomycetes</taxon>
        <taxon>Sordariomycetidae</taxon>
        <taxon>Sordariales</taxon>
        <taxon>Chaetomiaceae</taxon>
        <taxon>Chaetomium</taxon>
    </lineage>
</organism>
<evidence type="ECO:0008006" key="3">
    <source>
        <dbReference type="Google" id="ProtNLM"/>
    </source>
</evidence>
<dbReference type="Proteomes" id="UP001278766">
    <property type="component" value="Unassembled WGS sequence"/>
</dbReference>
<proteinExistence type="predicted"/>
<sequence>MPFLDLPTELLIHILASACSLTDLRTLAFTSRRTYAIFQDEQAALIYQALANELGPVIDDALGLSDLEAFGLAAPDYFNDDYRAALTKYGGYLSGHGHPSPRQLPLDYVLRLVRSYRAMSELSGMYITSAFNLIKREALPSSVPTTPPGLTAAPSRSEWLRVLRAHYRLQMARSSYHAGASAIEAKSIEDARNGKALLFELWGPWEVQQIFSVGGLYKRLEHRLIHSPNIDMSKESWFTLPLDGWLESLKRLQRTNEAGFPTALRFDGDDVAAVPFAWVDAFDGYYGYHYWGVMPGIKRGGQAAQGLWSLFGFVLWDAPRVEALKTASFLLCCNTGWLSSSSRQ</sequence>
<keyword evidence="2" id="KW-1185">Reference proteome</keyword>
<dbReference type="AlphaFoldDB" id="A0AAE0HAF1"/>
<dbReference type="RefSeq" id="XP_062656456.1">
    <property type="nucleotide sequence ID" value="XM_062801792.1"/>
</dbReference>
<evidence type="ECO:0000313" key="2">
    <source>
        <dbReference type="Proteomes" id="UP001278766"/>
    </source>
</evidence>
<comment type="caution">
    <text evidence="1">The sequence shown here is derived from an EMBL/GenBank/DDBJ whole genome shotgun (WGS) entry which is preliminary data.</text>
</comment>